<evidence type="ECO:0000256" key="4">
    <source>
        <dbReference type="ARBA" id="ARBA00023163"/>
    </source>
</evidence>
<name>A0A382DYR6_9ZZZZ</name>
<dbReference type="GO" id="GO:0006352">
    <property type="term" value="P:DNA-templated transcription initiation"/>
    <property type="evidence" value="ECO:0007669"/>
    <property type="project" value="InterPro"/>
</dbReference>
<sequence length="182" mass="21634">MSKRINEMQNDHELIKQFQEGNQSAYDELVRRHLQTTYQFFLKFTKDPMDAEDLAQDVFIKLFKSLHNFRFEAAFTSYLYRIQLNAANSFIRKARWTKYLHLDQTAETGSYDQNLEQLWSKKEIWNLVATLPKTQRMVVIMRIAQDLPYKDISGILGISEGSAKVNYHHGINQLKKRFKDYE</sequence>
<keyword evidence="4" id="KW-0804">Transcription</keyword>
<evidence type="ECO:0000313" key="7">
    <source>
        <dbReference type="EMBL" id="SVB43528.1"/>
    </source>
</evidence>
<dbReference type="InterPro" id="IPR013249">
    <property type="entry name" value="RNA_pol_sigma70_r4_t2"/>
</dbReference>
<dbReference type="InterPro" id="IPR013325">
    <property type="entry name" value="RNA_pol_sigma_r2"/>
</dbReference>
<dbReference type="Gene3D" id="1.10.1740.10">
    <property type="match status" value="1"/>
</dbReference>
<dbReference type="Pfam" id="PF08281">
    <property type="entry name" value="Sigma70_r4_2"/>
    <property type="match status" value="1"/>
</dbReference>
<evidence type="ECO:0000259" key="5">
    <source>
        <dbReference type="Pfam" id="PF04542"/>
    </source>
</evidence>
<dbReference type="InterPro" id="IPR039425">
    <property type="entry name" value="RNA_pol_sigma-70-like"/>
</dbReference>
<dbReference type="NCBIfam" id="TIGR02937">
    <property type="entry name" value="sigma70-ECF"/>
    <property type="match status" value="1"/>
</dbReference>
<evidence type="ECO:0000256" key="1">
    <source>
        <dbReference type="ARBA" id="ARBA00010641"/>
    </source>
</evidence>
<keyword evidence="2" id="KW-0805">Transcription regulation</keyword>
<protein>
    <recommendedName>
        <fullName evidence="8">HTH luxR-type domain-containing protein</fullName>
    </recommendedName>
</protein>
<evidence type="ECO:0000259" key="6">
    <source>
        <dbReference type="Pfam" id="PF08281"/>
    </source>
</evidence>
<proteinExistence type="inferred from homology"/>
<organism evidence="7">
    <name type="scientific">marine metagenome</name>
    <dbReference type="NCBI Taxonomy" id="408172"/>
    <lineage>
        <taxon>unclassified sequences</taxon>
        <taxon>metagenomes</taxon>
        <taxon>ecological metagenomes</taxon>
    </lineage>
</organism>
<gene>
    <name evidence="7" type="ORF">METZ01_LOCUS196382</name>
</gene>
<dbReference type="GO" id="GO:0016987">
    <property type="term" value="F:sigma factor activity"/>
    <property type="evidence" value="ECO:0007669"/>
    <property type="project" value="UniProtKB-KW"/>
</dbReference>
<dbReference type="PANTHER" id="PTHR43133">
    <property type="entry name" value="RNA POLYMERASE ECF-TYPE SIGMA FACTO"/>
    <property type="match status" value="1"/>
</dbReference>
<dbReference type="InterPro" id="IPR013324">
    <property type="entry name" value="RNA_pol_sigma_r3/r4-like"/>
</dbReference>
<dbReference type="SUPFAM" id="SSF88946">
    <property type="entry name" value="Sigma2 domain of RNA polymerase sigma factors"/>
    <property type="match status" value="1"/>
</dbReference>
<keyword evidence="3" id="KW-0731">Sigma factor</keyword>
<dbReference type="InterPro" id="IPR014284">
    <property type="entry name" value="RNA_pol_sigma-70_dom"/>
</dbReference>
<evidence type="ECO:0000256" key="3">
    <source>
        <dbReference type="ARBA" id="ARBA00023082"/>
    </source>
</evidence>
<feature type="domain" description="RNA polymerase sigma factor 70 region 4 type 2" evidence="6">
    <location>
        <begin position="123"/>
        <end position="172"/>
    </location>
</feature>
<dbReference type="Pfam" id="PF04542">
    <property type="entry name" value="Sigma70_r2"/>
    <property type="match status" value="1"/>
</dbReference>
<dbReference type="SUPFAM" id="SSF88659">
    <property type="entry name" value="Sigma3 and sigma4 domains of RNA polymerase sigma factors"/>
    <property type="match status" value="1"/>
</dbReference>
<evidence type="ECO:0008006" key="8">
    <source>
        <dbReference type="Google" id="ProtNLM"/>
    </source>
</evidence>
<dbReference type="GO" id="GO:0003677">
    <property type="term" value="F:DNA binding"/>
    <property type="evidence" value="ECO:0007669"/>
    <property type="project" value="InterPro"/>
</dbReference>
<comment type="similarity">
    <text evidence="1">Belongs to the sigma-70 factor family. ECF subfamily.</text>
</comment>
<reference evidence="7" key="1">
    <citation type="submission" date="2018-05" db="EMBL/GenBank/DDBJ databases">
        <authorList>
            <person name="Lanie J.A."/>
            <person name="Ng W.-L."/>
            <person name="Kazmierczak K.M."/>
            <person name="Andrzejewski T.M."/>
            <person name="Davidsen T.M."/>
            <person name="Wayne K.J."/>
            <person name="Tettelin H."/>
            <person name="Glass J.I."/>
            <person name="Rusch D."/>
            <person name="Podicherti R."/>
            <person name="Tsui H.-C.T."/>
            <person name="Winkler M.E."/>
        </authorList>
    </citation>
    <scope>NUCLEOTIDE SEQUENCE</scope>
</reference>
<feature type="domain" description="RNA polymerase sigma-70 region 2" evidence="5">
    <location>
        <begin position="29"/>
        <end position="97"/>
    </location>
</feature>
<evidence type="ECO:0000256" key="2">
    <source>
        <dbReference type="ARBA" id="ARBA00023015"/>
    </source>
</evidence>
<dbReference type="PANTHER" id="PTHR43133:SF51">
    <property type="entry name" value="RNA POLYMERASE SIGMA FACTOR"/>
    <property type="match status" value="1"/>
</dbReference>
<dbReference type="InterPro" id="IPR007627">
    <property type="entry name" value="RNA_pol_sigma70_r2"/>
</dbReference>
<dbReference type="Gene3D" id="1.10.10.10">
    <property type="entry name" value="Winged helix-like DNA-binding domain superfamily/Winged helix DNA-binding domain"/>
    <property type="match status" value="1"/>
</dbReference>
<dbReference type="EMBL" id="UINC01041781">
    <property type="protein sequence ID" value="SVB43528.1"/>
    <property type="molecule type" value="Genomic_DNA"/>
</dbReference>
<dbReference type="InterPro" id="IPR036388">
    <property type="entry name" value="WH-like_DNA-bd_sf"/>
</dbReference>
<dbReference type="AlphaFoldDB" id="A0A382DYR6"/>
<accession>A0A382DYR6</accession>